<dbReference type="PROSITE" id="PS50893">
    <property type="entry name" value="ABC_TRANSPORTER_2"/>
    <property type="match status" value="1"/>
</dbReference>
<reference evidence="4 5" key="1">
    <citation type="submission" date="2021-06" db="EMBL/GenBank/DDBJ databases">
        <authorList>
            <person name="Sun Q."/>
            <person name="Li D."/>
        </authorList>
    </citation>
    <scope>NUCLEOTIDE SEQUENCE [LARGE SCALE GENOMIC DNA]</scope>
    <source>
        <strain evidence="4 5">MSJ-40</strain>
    </source>
</reference>
<keyword evidence="5" id="KW-1185">Reference proteome</keyword>
<dbReference type="GO" id="GO:0005524">
    <property type="term" value="F:ATP binding"/>
    <property type="evidence" value="ECO:0007669"/>
    <property type="project" value="UniProtKB-KW"/>
</dbReference>
<dbReference type="CDD" id="cd03264">
    <property type="entry name" value="ABC_drug_resistance_like"/>
    <property type="match status" value="1"/>
</dbReference>
<dbReference type="PROSITE" id="PS00211">
    <property type="entry name" value="ABC_TRANSPORTER_1"/>
    <property type="match status" value="1"/>
</dbReference>
<keyword evidence="2" id="KW-0813">Transport</keyword>
<feature type="domain" description="ABC transporter" evidence="3">
    <location>
        <begin position="3"/>
        <end position="231"/>
    </location>
</feature>
<dbReference type="SMART" id="SM00382">
    <property type="entry name" value="AAA"/>
    <property type="match status" value="1"/>
</dbReference>
<name>A0ABS6E0P0_9FIRM</name>
<protein>
    <submittedName>
        <fullName evidence="4">ABC transporter ATP-binding protein</fullName>
    </submittedName>
</protein>
<dbReference type="PANTHER" id="PTHR43335">
    <property type="entry name" value="ABC TRANSPORTER, ATP-BINDING PROTEIN"/>
    <property type="match status" value="1"/>
</dbReference>
<dbReference type="Proteomes" id="UP000749471">
    <property type="component" value="Unassembled WGS sequence"/>
</dbReference>
<accession>A0ABS6E0P0</accession>
<organism evidence="4 5">
    <name type="scientific">Tissierella simiarum</name>
    <dbReference type="NCBI Taxonomy" id="2841534"/>
    <lineage>
        <taxon>Bacteria</taxon>
        <taxon>Bacillati</taxon>
        <taxon>Bacillota</taxon>
        <taxon>Tissierellia</taxon>
        <taxon>Tissierellales</taxon>
        <taxon>Tissierellaceae</taxon>
        <taxon>Tissierella</taxon>
    </lineage>
</organism>
<dbReference type="InterPro" id="IPR003439">
    <property type="entry name" value="ABC_transporter-like_ATP-bd"/>
</dbReference>
<proteinExistence type="inferred from homology"/>
<evidence type="ECO:0000256" key="2">
    <source>
        <dbReference type="ARBA" id="ARBA00022448"/>
    </source>
</evidence>
<keyword evidence="4" id="KW-0547">Nucleotide-binding</keyword>
<dbReference type="RefSeq" id="WP_216515676.1">
    <property type="nucleotide sequence ID" value="NZ_JAHLPM010000001.1"/>
</dbReference>
<evidence type="ECO:0000256" key="1">
    <source>
        <dbReference type="ARBA" id="ARBA00005417"/>
    </source>
</evidence>
<keyword evidence="4" id="KW-0067">ATP-binding</keyword>
<comment type="similarity">
    <text evidence="1">Belongs to the ABC transporter superfamily.</text>
</comment>
<gene>
    <name evidence="4" type="ORF">KQI42_00450</name>
</gene>
<evidence type="ECO:0000259" key="3">
    <source>
        <dbReference type="PROSITE" id="PS50893"/>
    </source>
</evidence>
<dbReference type="InterPro" id="IPR017871">
    <property type="entry name" value="ABC_transporter-like_CS"/>
</dbReference>
<comment type="caution">
    <text evidence="4">The sequence shown here is derived from an EMBL/GenBank/DDBJ whole genome shotgun (WGS) entry which is preliminary data.</text>
</comment>
<dbReference type="InterPro" id="IPR003593">
    <property type="entry name" value="AAA+_ATPase"/>
</dbReference>
<dbReference type="Pfam" id="PF00005">
    <property type="entry name" value="ABC_tran"/>
    <property type="match status" value="1"/>
</dbReference>
<evidence type="ECO:0000313" key="5">
    <source>
        <dbReference type="Proteomes" id="UP000749471"/>
    </source>
</evidence>
<dbReference type="PANTHER" id="PTHR43335:SF2">
    <property type="entry name" value="ABC TRANSPORTER, ATP-BINDING PROTEIN"/>
    <property type="match status" value="1"/>
</dbReference>
<sequence length="299" mass="33685">MEIRIQNLSKKYKDIKALNNINLTINTPAMIGLIGPNGAGKSTLMKILVGQLIPTEGDVLIDGISLSKREKYLKERLGYLPQDFGLYEELRVEEYLDYMASLKGIKRNRKEVIKRVLITTNLEEKSRIKIKTLSGGQKQRVGIAQAILNSPELLIVDEPTVGLDPEERIKFRNLFSEDSIDKIVILSTHIIEDVESICNLIIVINKGKVLFIGEPSELVKKAIDHVGVIEVTGNNKEKFLERELKGEFKITSTVITPTGTRYRVVSRNLSSSFEKVVPSLEDAYIYCMLEGGEDKYVFV</sequence>
<evidence type="ECO:0000313" key="4">
    <source>
        <dbReference type="EMBL" id="MBU5436453.1"/>
    </source>
</evidence>
<dbReference type="EMBL" id="JAHLPM010000001">
    <property type="protein sequence ID" value="MBU5436453.1"/>
    <property type="molecule type" value="Genomic_DNA"/>
</dbReference>